<keyword evidence="2" id="KW-1185">Reference proteome</keyword>
<accession>A0A1V4IW15</accession>
<dbReference type="STRING" id="1450648.CLORY_08920"/>
<comment type="caution">
    <text evidence="1">The sequence shown here is derived from an EMBL/GenBank/DDBJ whole genome shotgun (WGS) entry which is preliminary data.</text>
</comment>
<reference evidence="1 2" key="1">
    <citation type="submission" date="2017-03" db="EMBL/GenBank/DDBJ databases">
        <title>Genome sequence of Clostridium oryzae DSM 28571.</title>
        <authorList>
            <person name="Poehlein A."/>
            <person name="Daniel R."/>
        </authorList>
    </citation>
    <scope>NUCLEOTIDE SEQUENCE [LARGE SCALE GENOMIC DNA]</scope>
    <source>
        <strain evidence="1 2">DSM 28571</strain>
    </source>
</reference>
<gene>
    <name evidence="1" type="ORF">CLORY_08920</name>
</gene>
<sequence>MKSVSEVINIDNKHYKMIIIPDELFDTIKEKLGDEFIWDYDKKTNRLFLMKKPESYTDFLSGLGKEMWESAGGEDYIKQEREKWDD</sequence>
<organism evidence="1 2">
    <name type="scientific">Clostridium oryzae</name>
    <dbReference type="NCBI Taxonomy" id="1450648"/>
    <lineage>
        <taxon>Bacteria</taxon>
        <taxon>Bacillati</taxon>
        <taxon>Bacillota</taxon>
        <taxon>Clostridia</taxon>
        <taxon>Eubacteriales</taxon>
        <taxon>Clostridiaceae</taxon>
        <taxon>Clostridium</taxon>
    </lineage>
</organism>
<dbReference type="AlphaFoldDB" id="A0A1V4IW15"/>
<dbReference type="Proteomes" id="UP000190080">
    <property type="component" value="Unassembled WGS sequence"/>
</dbReference>
<dbReference type="OrthoDB" id="2622421at2"/>
<name>A0A1V4IW15_9CLOT</name>
<evidence type="ECO:0008006" key="3">
    <source>
        <dbReference type="Google" id="ProtNLM"/>
    </source>
</evidence>
<evidence type="ECO:0000313" key="1">
    <source>
        <dbReference type="EMBL" id="OPJ64020.1"/>
    </source>
</evidence>
<dbReference type="RefSeq" id="WP_079422323.1">
    <property type="nucleotide sequence ID" value="NZ_MZGV01000006.1"/>
</dbReference>
<dbReference type="EMBL" id="MZGV01000006">
    <property type="protein sequence ID" value="OPJ64020.1"/>
    <property type="molecule type" value="Genomic_DNA"/>
</dbReference>
<evidence type="ECO:0000313" key="2">
    <source>
        <dbReference type="Proteomes" id="UP000190080"/>
    </source>
</evidence>
<proteinExistence type="predicted"/>
<protein>
    <recommendedName>
        <fullName evidence="3">SpoVT-AbrB domain-containing protein</fullName>
    </recommendedName>
</protein>